<organism evidence="2 3">
    <name type="scientific">Cupriavidus basilensis OR16</name>
    <dbReference type="NCBI Taxonomy" id="1127483"/>
    <lineage>
        <taxon>Bacteria</taxon>
        <taxon>Pseudomonadati</taxon>
        <taxon>Pseudomonadota</taxon>
        <taxon>Betaproteobacteria</taxon>
        <taxon>Burkholderiales</taxon>
        <taxon>Burkholderiaceae</taxon>
        <taxon>Cupriavidus</taxon>
    </lineage>
</organism>
<sequence>MKRDAMKATPLRLAQYTAGALAAARPGWLEGALGAVWYGGGAPPPGLAGADLPLLRVATPPLGEDPVVCEVWHSSNAAWDAMAQPATGRHGVVHYRADTTLGLMFGSVTLREADFAGASGATLQLATEQAYRDIFGLLDAQGYPYLVRVWNYVADINAEESGMERYHQFNIGRQDAFTACRREIVGNVPAACALGTVGQPVAQRTLSIGFLASPRAPVAVENPRQVSAYRYPAQYGPRSPTFARAGLWEASTWPSTQAKEQGERAAPVLFVSGTASIVGHRTVHVGDVAAQMRESIANIAAVLAQGARDGHPGLGLPELAYRVYVRHPQECGTLASVRSELEKAVGAGVPITYVQADICREDLLVEIEASAGHGLEVLA</sequence>
<evidence type="ECO:0000313" key="3">
    <source>
        <dbReference type="Proteomes" id="UP000005808"/>
    </source>
</evidence>
<accession>H1RYP9</accession>
<dbReference type="Gene3D" id="3.30.1330.40">
    <property type="entry name" value="RutC-like"/>
    <property type="match status" value="1"/>
</dbReference>
<dbReference type="AlphaFoldDB" id="H1RYP9"/>
<proteinExistence type="predicted"/>
<dbReference type="SUPFAM" id="SSF55298">
    <property type="entry name" value="YjgF-like"/>
    <property type="match status" value="1"/>
</dbReference>
<comment type="caution">
    <text evidence="2">The sequence shown here is derived from an EMBL/GenBank/DDBJ whole genome shotgun (WGS) entry which is preliminary data.</text>
</comment>
<gene>
    <name evidence="2" type="ORF">OR16_01965</name>
</gene>
<evidence type="ECO:0000259" key="1">
    <source>
        <dbReference type="Pfam" id="PF21168"/>
    </source>
</evidence>
<dbReference type="InterPro" id="IPR035959">
    <property type="entry name" value="RutC-like_sf"/>
</dbReference>
<dbReference type="EMBL" id="AHJE01000003">
    <property type="protein sequence ID" value="EHP44740.1"/>
    <property type="molecule type" value="Genomic_DNA"/>
</dbReference>
<name>H1RYP9_9BURK</name>
<dbReference type="CDD" id="cd06153">
    <property type="entry name" value="YjgF_YER057c_UK114_like_5"/>
    <property type="match status" value="1"/>
</dbReference>
<feature type="domain" description="Chorismatase FkbO/Hyg5-like N-terminal" evidence="1">
    <location>
        <begin position="78"/>
        <end position="204"/>
    </location>
</feature>
<dbReference type="Pfam" id="PF21168">
    <property type="entry name" value="FkbO_Hyg5-like_N"/>
    <property type="match status" value="1"/>
</dbReference>
<evidence type="ECO:0000313" key="2">
    <source>
        <dbReference type="EMBL" id="EHP44740.1"/>
    </source>
</evidence>
<dbReference type="PATRIC" id="fig|1127483.3.peg.405"/>
<dbReference type="Proteomes" id="UP000005808">
    <property type="component" value="Unassembled WGS sequence"/>
</dbReference>
<protein>
    <submittedName>
        <fullName evidence="2">Endoribonuclease L-PSP</fullName>
    </submittedName>
</protein>
<dbReference type="InterPro" id="IPR049368">
    <property type="entry name" value="FkbO_Hyg5-like_N"/>
</dbReference>
<reference evidence="2 3" key="1">
    <citation type="journal article" date="2012" name="J. Bacteriol.">
        <title>De Novo Genome Project of Cupriavidus basilensis OR16.</title>
        <authorList>
            <person name="Cserhati M."/>
            <person name="Kriszt B."/>
            <person name="Szoboszlay S."/>
            <person name="Toth A."/>
            <person name="Szabo I."/>
            <person name="Tancsics A."/>
            <person name="Nagy I."/>
            <person name="Horvath B."/>
            <person name="Nagy I."/>
            <person name="Kukolya J."/>
        </authorList>
    </citation>
    <scope>NUCLEOTIDE SEQUENCE [LARGE SCALE GENOMIC DNA]</scope>
    <source>
        <strain evidence="2 3">OR16</strain>
    </source>
</reference>